<keyword evidence="2" id="KW-1185">Reference proteome</keyword>
<protein>
    <submittedName>
        <fullName evidence="1">Uncharacterized protein</fullName>
    </submittedName>
</protein>
<organism evidence="1 2">
    <name type="scientific">Populus tomentosa</name>
    <name type="common">Chinese white poplar</name>
    <dbReference type="NCBI Taxonomy" id="118781"/>
    <lineage>
        <taxon>Eukaryota</taxon>
        <taxon>Viridiplantae</taxon>
        <taxon>Streptophyta</taxon>
        <taxon>Embryophyta</taxon>
        <taxon>Tracheophyta</taxon>
        <taxon>Spermatophyta</taxon>
        <taxon>Magnoliopsida</taxon>
        <taxon>eudicotyledons</taxon>
        <taxon>Gunneridae</taxon>
        <taxon>Pentapetalae</taxon>
        <taxon>rosids</taxon>
        <taxon>fabids</taxon>
        <taxon>Malpighiales</taxon>
        <taxon>Salicaceae</taxon>
        <taxon>Saliceae</taxon>
        <taxon>Populus</taxon>
    </lineage>
</organism>
<dbReference type="EMBL" id="JAAWWB010000030">
    <property type="protein sequence ID" value="KAG6746408.1"/>
    <property type="molecule type" value="Genomic_DNA"/>
</dbReference>
<reference evidence="1" key="1">
    <citation type="journal article" date="2020" name="bioRxiv">
        <title>Hybrid origin of Populus tomentosa Carr. identified through genome sequencing and phylogenomic analysis.</title>
        <authorList>
            <person name="An X."/>
            <person name="Gao K."/>
            <person name="Chen Z."/>
            <person name="Li J."/>
            <person name="Yang X."/>
            <person name="Yang X."/>
            <person name="Zhou J."/>
            <person name="Guo T."/>
            <person name="Zhao T."/>
            <person name="Huang S."/>
            <person name="Miao D."/>
            <person name="Khan W.U."/>
            <person name="Rao P."/>
            <person name="Ye M."/>
            <person name="Lei B."/>
            <person name="Liao W."/>
            <person name="Wang J."/>
            <person name="Ji L."/>
            <person name="Li Y."/>
            <person name="Guo B."/>
            <person name="Mustafa N.S."/>
            <person name="Li S."/>
            <person name="Yun Q."/>
            <person name="Keller S.R."/>
            <person name="Mao J."/>
            <person name="Zhang R."/>
            <person name="Strauss S.H."/>
        </authorList>
    </citation>
    <scope>NUCLEOTIDE SEQUENCE</scope>
    <source>
        <strain evidence="1">GM15</strain>
        <tissue evidence="1">Leaf</tissue>
    </source>
</reference>
<comment type="caution">
    <text evidence="1">The sequence shown here is derived from an EMBL/GenBank/DDBJ whole genome shotgun (WGS) entry which is preliminary data.</text>
</comment>
<gene>
    <name evidence="1" type="ORF">POTOM_050948</name>
</gene>
<name>A0A8X7Y4M8_POPTO</name>
<evidence type="ECO:0000313" key="1">
    <source>
        <dbReference type="EMBL" id="KAG6746408.1"/>
    </source>
</evidence>
<accession>A0A8X7Y4M8</accession>
<proteinExistence type="predicted"/>
<dbReference type="AlphaFoldDB" id="A0A8X7Y4M8"/>
<evidence type="ECO:0000313" key="2">
    <source>
        <dbReference type="Proteomes" id="UP000886885"/>
    </source>
</evidence>
<dbReference type="Proteomes" id="UP000886885">
    <property type="component" value="Chromosome 15D"/>
</dbReference>
<sequence>MLPRQIRLNLAMSLMRRIFVCLRPIRHGSIYYQPAGNGTKMNEESNFVRFLNESLALFFNSSASTEVPYAHIFIHRASSSNFVRFLNESLALFFNSSASTEVPYAHIFIHRASSSNFVRFLNESLALFFNSSASTEVPYAHIFIHRASSTQYMRVDKWTKTWTIHRFATLFTSRRIKPQQLVKIIYGLTRKNILLLREQQAGKGGNEEGNVDGGRFVQLLIARTVAVACRDKSLARLSLII</sequence>